<dbReference type="EMBL" id="HBHY01012996">
    <property type="protein sequence ID" value="CAE0141373.1"/>
    <property type="molecule type" value="Transcribed_RNA"/>
</dbReference>
<dbReference type="AlphaFoldDB" id="A0A7S3BPG8"/>
<name>A0A7S3BPG8_9VIRI</name>
<organism evidence="1">
    <name type="scientific">Prasinoderma singulare</name>
    <dbReference type="NCBI Taxonomy" id="676789"/>
    <lineage>
        <taxon>Eukaryota</taxon>
        <taxon>Viridiplantae</taxon>
        <taxon>Prasinodermophyta</taxon>
        <taxon>Prasinodermophyceae</taxon>
        <taxon>Prasinodermales</taxon>
        <taxon>Prasinodermaceae</taxon>
        <taxon>Prasinoderma</taxon>
    </lineage>
</organism>
<protein>
    <submittedName>
        <fullName evidence="1">Uncharacterized protein</fullName>
    </submittedName>
</protein>
<accession>A0A7S3BPG8</accession>
<proteinExistence type="predicted"/>
<sequence length="131" mass="13772">MALLKFDSADALDDALDDASSNWAEYDLAAPLEDGTTPLEHALGRFEDCSVGVRAQEGSFDGVGSITHPVGDLCEACVAMIEAGAPKTEGVRQALQGIAEDLADLKDCGESVGAEPYIKDVMRAAKARKLM</sequence>
<gene>
    <name evidence="1" type="ORF">PSIN1315_LOCUS8324</name>
</gene>
<reference evidence="1" key="1">
    <citation type="submission" date="2021-01" db="EMBL/GenBank/DDBJ databases">
        <authorList>
            <person name="Corre E."/>
            <person name="Pelletier E."/>
            <person name="Niang G."/>
            <person name="Scheremetjew M."/>
            <person name="Finn R."/>
            <person name="Kale V."/>
            <person name="Holt S."/>
            <person name="Cochrane G."/>
            <person name="Meng A."/>
            <person name="Brown T."/>
            <person name="Cohen L."/>
        </authorList>
    </citation>
    <scope>NUCLEOTIDE SEQUENCE</scope>
    <source>
        <strain evidence="1">RCC927</strain>
    </source>
</reference>
<evidence type="ECO:0000313" key="1">
    <source>
        <dbReference type="EMBL" id="CAE0141373.1"/>
    </source>
</evidence>